<evidence type="ECO:0000313" key="3">
    <source>
        <dbReference type="Proteomes" id="UP000492821"/>
    </source>
</evidence>
<keyword evidence="2" id="KW-0175">Coiled coil</keyword>
<evidence type="ECO:0000313" key="4">
    <source>
        <dbReference type="WBParaSite" id="Pan_g23082.t1"/>
    </source>
</evidence>
<dbReference type="InterPro" id="IPR022894">
    <property type="entry name" value="Oligoribonuclease"/>
</dbReference>
<dbReference type="WBParaSite" id="Pan_g23082.t1">
    <property type="protein sequence ID" value="Pan_g23082.t1"/>
    <property type="gene ID" value="Pan_g23082"/>
</dbReference>
<reference evidence="3" key="1">
    <citation type="journal article" date="2013" name="Genetics">
        <title>The draft genome and transcriptome of Panagrellus redivivus are shaped by the harsh demands of a free-living lifestyle.</title>
        <authorList>
            <person name="Srinivasan J."/>
            <person name="Dillman A.R."/>
            <person name="Macchietto M.G."/>
            <person name="Heikkinen L."/>
            <person name="Lakso M."/>
            <person name="Fracchia K.M."/>
            <person name="Antoshechkin I."/>
            <person name="Mortazavi A."/>
            <person name="Wong G."/>
            <person name="Sternberg P.W."/>
        </authorList>
    </citation>
    <scope>NUCLEOTIDE SEQUENCE [LARGE SCALE GENOMIC DNA]</scope>
    <source>
        <strain evidence="3">MT8872</strain>
    </source>
</reference>
<dbReference type="PANTHER" id="PTHR11046">
    <property type="entry name" value="OLIGORIBONUCLEASE, MITOCHONDRIAL"/>
    <property type="match status" value="1"/>
</dbReference>
<dbReference type="GO" id="GO:0000175">
    <property type="term" value="F:3'-5'-RNA exonuclease activity"/>
    <property type="evidence" value="ECO:0007669"/>
    <property type="project" value="InterPro"/>
</dbReference>
<organism evidence="3 4">
    <name type="scientific">Panagrellus redivivus</name>
    <name type="common">Microworm</name>
    <dbReference type="NCBI Taxonomy" id="6233"/>
    <lineage>
        <taxon>Eukaryota</taxon>
        <taxon>Metazoa</taxon>
        <taxon>Ecdysozoa</taxon>
        <taxon>Nematoda</taxon>
        <taxon>Chromadorea</taxon>
        <taxon>Rhabditida</taxon>
        <taxon>Tylenchina</taxon>
        <taxon>Panagrolaimomorpha</taxon>
        <taxon>Panagrolaimoidea</taxon>
        <taxon>Panagrolaimidae</taxon>
        <taxon>Panagrellus</taxon>
    </lineage>
</organism>
<feature type="coiled-coil region" evidence="2">
    <location>
        <begin position="175"/>
        <end position="209"/>
    </location>
</feature>
<reference evidence="4" key="2">
    <citation type="submission" date="2020-10" db="UniProtKB">
        <authorList>
            <consortium name="WormBaseParasite"/>
        </authorList>
    </citation>
    <scope>IDENTIFICATION</scope>
</reference>
<dbReference type="AlphaFoldDB" id="A0A7E4VPM3"/>
<accession>A0A7E4VPM3</accession>
<keyword evidence="1" id="KW-0540">Nuclease</keyword>
<evidence type="ECO:0000256" key="1">
    <source>
        <dbReference type="ARBA" id="ARBA00022722"/>
    </source>
</evidence>
<proteinExistence type="predicted"/>
<dbReference type="PANTHER" id="PTHR11046:SF27">
    <property type="entry name" value="PROTEIN CBG26503"/>
    <property type="match status" value="1"/>
</dbReference>
<dbReference type="Proteomes" id="UP000492821">
    <property type="component" value="Unassembled WGS sequence"/>
</dbReference>
<keyword evidence="1" id="KW-0378">Hydrolase</keyword>
<evidence type="ECO:0000256" key="2">
    <source>
        <dbReference type="SAM" id="Coils"/>
    </source>
</evidence>
<protein>
    <submittedName>
        <fullName evidence="4">DUF4371 domain-containing protein</fullName>
    </submittedName>
</protein>
<sequence>MPSRKVDLDSWKSDLLGAGVNVESHEVSEKGRKLTVFLLFRLFHVCSSTAHFRETLLRFLGHDPKLMPPNVMPVDKLRKGTNKIVAFESSEIDLKRIGFVSECLNPPAMPRLLPNIDCFEPMPKISRASTEKGPPSPAELEKALRNVNQKLEYWQGKCRSAELKSVEFESLQKSNEELHLKLSHANSTIEKLKIQLAQLERDIEMHSKATVPSVQPDHKQFNLKNRKGYTAKALTLFGQLSIDFQVAEAKVGRVLETVANFFGITLDSLPSARTVGRAMYIISAIAAEQISEIVEQKGVEFTLMSDETTKKFNKLQAFVVTYLNEQTQQLERLYLDVEAVSNKSSPRQLEAFQTAFEDIAARAQKCKSTFFDKFIVKVKNFMGDHAATQVKFAQLCTEYREMIIRDVYPDFEHLSEEEQSLILTTNVIFCFLHLTSNTTPKVLQVLKDDEAKQTGKTGGKKSTVEAFLVEMGRYFGSRTAARYSSVGKWRFKSRFHMVFIIAVQVLYNRDHLIAFVTDHFDDGDIRDFLLTSLQNDLIISHLMVMAAIEINILGPLRRLAERSPNPVDSHLWINAILDFFDKIKANPMLLFTDTSRAPILDRAPDSGDVSTLEKVIIFHAMPYPWQANRLWYFDSLSCELFF</sequence>
<keyword evidence="3" id="KW-1185">Reference proteome</keyword>
<name>A0A7E4VPM3_PANRE</name>